<reference evidence="8 9" key="1">
    <citation type="submission" date="2016-08" db="EMBL/GenBank/DDBJ databases">
        <authorList>
            <consortium name="Lentinula edodes genome sequencing consortium"/>
            <person name="Sakamoto Y."/>
            <person name="Nakade K."/>
            <person name="Sato S."/>
            <person name="Yoshida Y."/>
            <person name="Miyazaki K."/>
            <person name="Natsume S."/>
            <person name="Konno N."/>
        </authorList>
    </citation>
    <scope>NUCLEOTIDE SEQUENCE [LARGE SCALE GENOMIC DNA]</scope>
    <source>
        <strain evidence="8 9">NBRC 111202</strain>
    </source>
</reference>
<dbReference type="Gene3D" id="2.40.50.140">
    <property type="entry name" value="Nucleic acid-binding proteins"/>
    <property type="match status" value="1"/>
</dbReference>
<dbReference type="Pfam" id="PF08292">
    <property type="entry name" value="RNA_pol_Rbc25"/>
    <property type="match status" value="1"/>
</dbReference>
<name>A0A1Q3E558_LENED</name>
<dbReference type="SUPFAM" id="SSF50249">
    <property type="entry name" value="Nucleic acid-binding proteins"/>
    <property type="match status" value="1"/>
</dbReference>
<reference evidence="8 9" key="2">
    <citation type="submission" date="2017-02" db="EMBL/GenBank/DDBJ databases">
        <title>A genome survey and senescence transcriptome analysis in Lentinula edodes.</title>
        <authorList>
            <person name="Sakamoto Y."/>
            <person name="Nakade K."/>
            <person name="Sato S."/>
            <person name="Yoshida Y."/>
            <person name="Miyazaki K."/>
            <person name="Natsume S."/>
            <person name="Konno N."/>
        </authorList>
    </citation>
    <scope>NUCLEOTIDE SEQUENCE [LARGE SCALE GENOMIC DNA]</scope>
    <source>
        <strain evidence="8 9">NBRC 111202</strain>
    </source>
</reference>
<evidence type="ECO:0000259" key="7">
    <source>
        <dbReference type="Pfam" id="PF14222"/>
    </source>
</evidence>
<feature type="domain" description="Cell morphogenesis protein N-terminal" evidence="7">
    <location>
        <begin position="549"/>
        <end position="777"/>
    </location>
</feature>
<dbReference type="InterPro" id="IPR005576">
    <property type="entry name" value="Rpb7-like_N"/>
</dbReference>
<comment type="caution">
    <text evidence="8">The sequence shown here is derived from an EMBL/GenBank/DDBJ whole genome shotgun (WGS) entry which is preliminary data.</text>
</comment>
<evidence type="ECO:0000313" key="8">
    <source>
        <dbReference type="EMBL" id="GAW02234.1"/>
    </source>
</evidence>
<evidence type="ECO:0000256" key="4">
    <source>
        <dbReference type="SAM" id="MobiDB-lite"/>
    </source>
</evidence>
<gene>
    <name evidence="8" type="ORF">LENED_003873</name>
</gene>
<keyword evidence="9" id="KW-1185">Reference proteome</keyword>
<dbReference type="InterPro" id="IPR025614">
    <property type="entry name" value="Cell_morpho_N"/>
</dbReference>
<dbReference type="GO" id="GO:0006351">
    <property type="term" value="P:DNA-templated transcription"/>
    <property type="evidence" value="ECO:0007669"/>
    <property type="project" value="InterPro"/>
</dbReference>
<dbReference type="InterPro" id="IPR012340">
    <property type="entry name" value="NA-bd_OB-fold"/>
</dbReference>
<evidence type="ECO:0000313" key="9">
    <source>
        <dbReference type="Proteomes" id="UP000188533"/>
    </source>
</evidence>
<dbReference type="PANTHER" id="PTHR12295:SF30">
    <property type="entry name" value="PROTEIN FURRY"/>
    <property type="match status" value="1"/>
</dbReference>
<dbReference type="GO" id="GO:0005938">
    <property type="term" value="C:cell cortex"/>
    <property type="evidence" value="ECO:0007669"/>
    <property type="project" value="TreeGrafter"/>
</dbReference>
<keyword evidence="2" id="KW-0804">Transcription</keyword>
<dbReference type="AlphaFoldDB" id="A0A1Q3E558"/>
<dbReference type="EMBL" id="BDGU01000090">
    <property type="protein sequence ID" value="GAW02234.1"/>
    <property type="molecule type" value="Genomic_DNA"/>
</dbReference>
<dbReference type="Gene3D" id="3.30.1490.120">
    <property type="entry name" value="RNA polymerase Rpb7-like, N-terminal domain"/>
    <property type="match status" value="1"/>
</dbReference>
<evidence type="ECO:0000256" key="3">
    <source>
        <dbReference type="ARBA" id="ARBA00023242"/>
    </source>
</evidence>
<dbReference type="Proteomes" id="UP000188533">
    <property type="component" value="Unassembled WGS sequence"/>
</dbReference>
<evidence type="ECO:0000259" key="5">
    <source>
        <dbReference type="Pfam" id="PF03876"/>
    </source>
</evidence>
<dbReference type="Pfam" id="PF03876">
    <property type="entry name" value="SHS2_Rpb7-N"/>
    <property type="match status" value="1"/>
</dbReference>
<feature type="domain" description="RNA polymerase Rpb7-like N-terminal" evidence="5">
    <location>
        <begin position="8"/>
        <end position="64"/>
    </location>
</feature>
<dbReference type="Pfam" id="PF14222">
    <property type="entry name" value="MOR2-PAG1_N"/>
    <property type="match status" value="1"/>
</dbReference>
<proteinExistence type="predicted"/>
<feature type="region of interest" description="Disordered" evidence="4">
    <location>
        <begin position="385"/>
        <end position="416"/>
    </location>
</feature>
<organism evidence="8 9">
    <name type="scientific">Lentinula edodes</name>
    <name type="common">Shiitake mushroom</name>
    <name type="synonym">Lentinus edodes</name>
    <dbReference type="NCBI Taxonomy" id="5353"/>
    <lineage>
        <taxon>Eukaryota</taxon>
        <taxon>Fungi</taxon>
        <taxon>Dikarya</taxon>
        <taxon>Basidiomycota</taxon>
        <taxon>Agaricomycotina</taxon>
        <taxon>Agaricomycetes</taxon>
        <taxon>Agaricomycetidae</taxon>
        <taxon>Agaricales</taxon>
        <taxon>Marasmiineae</taxon>
        <taxon>Omphalotaceae</taxon>
        <taxon>Lentinula</taxon>
    </lineage>
</organism>
<feature type="domain" description="RNA polymerase III subunit Rpc25" evidence="6">
    <location>
        <begin position="83"/>
        <end position="180"/>
    </location>
</feature>
<evidence type="ECO:0000259" key="6">
    <source>
        <dbReference type="Pfam" id="PF08292"/>
    </source>
</evidence>
<keyword evidence="1" id="KW-0240">DNA-directed RNA polymerase</keyword>
<evidence type="ECO:0000256" key="2">
    <source>
        <dbReference type="ARBA" id="ARBA00023163"/>
    </source>
</evidence>
<dbReference type="InterPro" id="IPR039867">
    <property type="entry name" value="Furry/Tao3/Mor2"/>
</dbReference>
<sequence>MFNLAILKDTVAIHPSNFGVPPEQALIVELNKKYANRILHDVGLCVSVFDLSEVGEGKVRYGDGYLWYKTVFRMVVFRPFTSEVLLGKVKSSDENSIRVSLGFFDDIYIPAIYLPQPSCFDPSERAHFWMPESELTKPHELLDTPTVGRMYIDMGEVVRIRVEADEFYDDEPGPPKALEGVAVAKEARRAPYSIIRSKVLVLSRGGMARGQKKKTLWKKVDYSRTCKFPSDRIQITIPDFDDEDYGSSTIPFGRSAGNAFGANSSGFALTTEAIPSPLLSRLVLALHVSPITPASSAGFNKKSSFASFRNAFKSGKSNELPPVPQLDNYVFKNPFNRSTSSLNSSSIGVTAKGTITTSTPFGRPPTPGSVDTRYGRAKKSHAQAKSFHSQSGSIFHASDGGSEGHGISSSPPPVPRVPYIRSETPDFEDDKVVMDPKTPSDYALHAVFIRFASSAESKIDAFLRQPLEQDPLLPELIGPDVDPKLDETLLSLGQIAQKHTKPVIDSILRWRRSQVENVGSDVIRYHMSHSPTGTARVIRTHDVPALLNERKNLAAIYIMCRALIAVVKTLSKDAIGENLGYSLEKLTFDQFQKPELKLLMQSTNHRTNAELSAALLGHLANIRFVSVTDRFLAELAPVTRGQVPKDLDMKYENLINSIRHIQIKVWPSEAFEEGAEFMESLSKAFMQAHGFRLKTAFAETLIHLLHPIGKTAQAETNFPLWGKAIELIYPKARDMAAKPRYWNVAFPLMITSLCVAPQDFYRKHWVACFEASIPKLKVFIYLLTSCVHR</sequence>
<dbReference type="InterPro" id="IPR036898">
    <property type="entry name" value="RNA_pol_Rpb7-like_N_sf"/>
</dbReference>
<dbReference type="GO" id="GO:0000902">
    <property type="term" value="P:cell morphogenesis"/>
    <property type="evidence" value="ECO:0007669"/>
    <property type="project" value="InterPro"/>
</dbReference>
<dbReference type="GO" id="GO:0030427">
    <property type="term" value="C:site of polarized growth"/>
    <property type="evidence" value="ECO:0007669"/>
    <property type="project" value="TreeGrafter"/>
</dbReference>
<dbReference type="SUPFAM" id="SSF88798">
    <property type="entry name" value="N-terminal, heterodimerisation domain of RBP7 (RpoE)"/>
    <property type="match status" value="1"/>
</dbReference>
<keyword evidence="3" id="KW-0539">Nucleus</keyword>
<dbReference type="InterPro" id="IPR013238">
    <property type="entry name" value="RNA_pol_III_Rbc25"/>
</dbReference>
<accession>A0A1Q3E558</accession>
<dbReference type="CDD" id="cd04330">
    <property type="entry name" value="RNAP_III_Rpc25_N"/>
    <property type="match status" value="1"/>
</dbReference>
<dbReference type="PANTHER" id="PTHR12295">
    <property type="entry name" value="FURRY-RELATED"/>
    <property type="match status" value="1"/>
</dbReference>
<evidence type="ECO:0000256" key="1">
    <source>
        <dbReference type="ARBA" id="ARBA00022478"/>
    </source>
</evidence>
<dbReference type="GO" id="GO:0000428">
    <property type="term" value="C:DNA-directed RNA polymerase complex"/>
    <property type="evidence" value="ECO:0007669"/>
    <property type="project" value="UniProtKB-KW"/>
</dbReference>
<feature type="region of interest" description="Disordered" evidence="4">
    <location>
        <begin position="354"/>
        <end position="373"/>
    </location>
</feature>
<dbReference type="STRING" id="5353.A0A1Q3E558"/>
<protein>
    <submittedName>
        <fullName evidence="8">Cell morphogenesis protein</fullName>
    </submittedName>
</protein>